<dbReference type="PRINTS" id="PR00599">
    <property type="entry name" value="MAPEPTIDASE"/>
</dbReference>
<feature type="binding site" evidence="6">
    <location>
        <position position="279"/>
    </location>
    <ligand>
        <name>a divalent metal cation</name>
        <dbReference type="ChEBI" id="CHEBI:60240"/>
        <label>2</label>
        <note>catalytic</note>
    </ligand>
</feature>
<accession>A0A9E6MQG4</accession>
<feature type="binding site" evidence="6">
    <location>
        <position position="122"/>
    </location>
    <ligand>
        <name>substrate</name>
    </ligand>
</feature>
<dbReference type="GO" id="GO:0004239">
    <property type="term" value="F:initiator methionyl aminopeptidase activity"/>
    <property type="evidence" value="ECO:0007669"/>
    <property type="project" value="UniProtKB-UniRule"/>
</dbReference>
<dbReference type="EMBL" id="CP072829">
    <property type="protein sequence ID" value="QTU84527.1"/>
    <property type="molecule type" value="Genomic_DNA"/>
</dbReference>
<feature type="binding site" evidence="6">
    <location>
        <position position="214"/>
    </location>
    <ligand>
        <name>a divalent metal cation</name>
        <dbReference type="ChEBI" id="CHEBI:60240"/>
        <label>2</label>
        <note>catalytic</note>
    </ligand>
</feature>
<evidence type="ECO:0000256" key="7">
    <source>
        <dbReference type="RuleBase" id="RU003653"/>
    </source>
</evidence>
<dbReference type="InterPro" id="IPR002467">
    <property type="entry name" value="Pept_M24A_MAP1"/>
</dbReference>
<feature type="binding site" evidence="6">
    <location>
        <position position="221"/>
    </location>
    <ligand>
        <name>substrate</name>
    </ligand>
</feature>
<keyword evidence="5 6" id="KW-0378">Hydrolase</keyword>
<comment type="similarity">
    <text evidence="6">Belongs to the peptidase M24A family. Methionine aminopeptidase type 1 subfamily.</text>
</comment>
<dbReference type="GO" id="GO:0006508">
    <property type="term" value="P:proteolysis"/>
    <property type="evidence" value="ECO:0007669"/>
    <property type="project" value="UniProtKB-KW"/>
</dbReference>
<dbReference type="InterPro" id="IPR004027">
    <property type="entry name" value="SEC_C_motif"/>
</dbReference>
<evidence type="ECO:0000313" key="10">
    <source>
        <dbReference type="EMBL" id="QTU84527.1"/>
    </source>
</evidence>
<feature type="domain" description="Peptidase M24" evidence="8">
    <location>
        <begin position="56"/>
        <end position="286"/>
    </location>
</feature>
<dbReference type="NCBIfam" id="NF008970">
    <property type="entry name" value="PRK12318.1"/>
    <property type="match status" value="1"/>
</dbReference>
<evidence type="ECO:0000313" key="9">
    <source>
        <dbReference type="EMBL" id="NHM13394.1"/>
    </source>
</evidence>
<comment type="catalytic activity">
    <reaction evidence="6 7">
        <text>Release of N-terminal amino acids, preferentially methionine, from peptides and arylamides.</text>
        <dbReference type="EC" id="3.4.11.18"/>
    </reaction>
</comment>
<evidence type="ECO:0000313" key="11">
    <source>
        <dbReference type="Proteomes" id="UP000636394"/>
    </source>
</evidence>
<evidence type="ECO:0000256" key="5">
    <source>
        <dbReference type="ARBA" id="ARBA00022801"/>
    </source>
</evidence>
<feature type="binding site" evidence="6">
    <location>
        <position position="151"/>
    </location>
    <ligand>
        <name>a divalent metal cation</name>
        <dbReference type="ChEBI" id="CHEBI:60240"/>
        <label>2</label>
        <note>catalytic</note>
    </ligand>
</feature>
<keyword evidence="3 6" id="KW-0645">Protease</keyword>
<proteinExistence type="inferred from homology"/>
<dbReference type="InterPro" id="IPR001714">
    <property type="entry name" value="Pept_M24_MAP"/>
</dbReference>
<protein>
    <recommendedName>
        <fullName evidence="6 7">Methionine aminopeptidase</fullName>
        <shortName evidence="6">MAP</shortName>
        <shortName evidence="6">MetAP</shortName>
        <ecNumber evidence="6 7">3.4.11.18</ecNumber>
    </recommendedName>
    <alternativeName>
        <fullName evidence="6">Peptidase M</fullName>
    </alternativeName>
</protein>
<reference evidence="9 11" key="1">
    <citation type="submission" date="2019-11" db="EMBL/GenBank/DDBJ databases">
        <title>Eggerthellaceae novel genus isolated from the rectal contents of marmort.</title>
        <authorList>
            <person name="Zhang G."/>
        </authorList>
    </citation>
    <scope>NUCLEOTIDE SEQUENCE [LARGE SCALE GENOMIC DNA]</scope>
    <source>
        <strain evidence="9">Zg-886</strain>
        <strain evidence="11">zg-886</strain>
    </source>
</reference>
<feature type="binding site" evidence="6">
    <location>
        <position position="140"/>
    </location>
    <ligand>
        <name>a divalent metal cation</name>
        <dbReference type="ChEBI" id="CHEBI:60240"/>
        <label>1</label>
    </ligand>
</feature>
<comment type="subunit">
    <text evidence="6">Monomer.</text>
</comment>
<name>A0A9E6MQG4_9ACTN</name>
<dbReference type="PANTHER" id="PTHR43330:SF8">
    <property type="entry name" value="METHIONINE AMINOPEPTIDASE 1D, MITOCHONDRIAL"/>
    <property type="match status" value="1"/>
</dbReference>
<dbReference type="InterPro" id="IPR036005">
    <property type="entry name" value="Creatinase/aminopeptidase-like"/>
</dbReference>
<dbReference type="CDD" id="cd01086">
    <property type="entry name" value="MetAP1"/>
    <property type="match status" value="1"/>
</dbReference>
<dbReference type="SUPFAM" id="SSF55920">
    <property type="entry name" value="Creatinase/aminopeptidase"/>
    <property type="match status" value="1"/>
</dbReference>
<dbReference type="PANTHER" id="PTHR43330">
    <property type="entry name" value="METHIONINE AMINOPEPTIDASE"/>
    <property type="match status" value="1"/>
</dbReference>
<dbReference type="SUPFAM" id="SSF103642">
    <property type="entry name" value="Sec-C motif"/>
    <property type="match status" value="1"/>
</dbReference>
<reference evidence="10" key="2">
    <citation type="submission" date="2021-04" db="EMBL/GenBank/DDBJ databases">
        <title>Novel species in family Eggerthellaceae.</title>
        <authorList>
            <person name="Zhang G."/>
        </authorList>
    </citation>
    <scope>NUCLEOTIDE SEQUENCE</scope>
    <source>
        <strain evidence="10">Zg-886</strain>
    </source>
</reference>
<dbReference type="KEGG" id="ebz:J7S26_00925"/>
<dbReference type="InterPro" id="IPR000994">
    <property type="entry name" value="Pept_M24"/>
</dbReference>
<evidence type="ECO:0000256" key="2">
    <source>
        <dbReference type="ARBA" id="ARBA00022438"/>
    </source>
</evidence>
<gene>
    <name evidence="6" type="primary">map</name>
    <name evidence="9" type="ORF">GMI68_01175</name>
    <name evidence="10" type="ORF">J7S26_00925</name>
</gene>
<keyword evidence="2 6" id="KW-0031">Aminopeptidase</keyword>
<dbReference type="Gene3D" id="3.10.450.50">
    <property type="match status" value="1"/>
</dbReference>
<organism evidence="10 12">
    <name type="scientific">Xiamenia xianingshaonis</name>
    <dbReference type="NCBI Taxonomy" id="2682776"/>
    <lineage>
        <taxon>Bacteria</taxon>
        <taxon>Bacillati</taxon>
        <taxon>Actinomycetota</taxon>
        <taxon>Coriobacteriia</taxon>
        <taxon>Eggerthellales</taxon>
        <taxon>Eggerthellaceae</taxon>
        <taxon>Xiamenia</taxon>
    </lineage>
</organism>
<dbReference type="Gene3D" id="3.90.230.10">
    <property type="entry name" value="Creatinase/methionine aminopeptidase superfamily"/>
    <property type="match status" value="1"/>
</dbReference>
<evidence type="ECO:0000256" key="4">
    <source>
        <dbReference type="ARBA" id="ARBA00022723"/>
    </source>
</evidence>
<keyword evidence="11" id="KW-1185">Reference proteome</keyword>
<dbReference type="RefSeq" id="WP_166338192.1">
    <property type="nucleotide sequence ID" value="NZ_CP072829.1"/>
</dbReference>
<sequence length="294" mass="31995">MYDGLKSPQRNDVCWCGSGRKYKKCHLAFDEKLQKLAEEGLEVPPRSLLKTPEDVEGIKRSAAINIGVLDDVAARIGVGTTTEEIDEWVYSYTVDHGGVPADLDYEGYPKSVCTSINEVVCHGIPSEDDVLQSGDIVNVDCSTILDGYFSDSSRMFCIGEVSEERKRLVKVTKEAMEAGIAAVRPWGFLGDVGAAVQAHAEASGYSVVREFGGHGIGFEFHEDPFVSHVARAGTGMVLVPGLVFTIEPMINAGKAAIDMSDPNGWTVRTKDRSDTAQWEVQVLVTEDGCEILSW</sequence>
<evidence type="ECO:0000259" key="8">
    <source>
        <dbReference type="Pfam" id="PF00557"/>
    </source>
</evidence>
<feature type="binding site" evidence="6">
    <location>
        <position position="279"/>
    </location>
    <ligand>
        <name>a divalent metal cation</name>
        <dbReference type="ChEBI" id="CHEBI:60240"/>
        <label>1</label>
    </ligand>
</feature>
<comment type="cofactor">
    <cofactor evidence="6">
        <name>Co(2+)</name>
        <dbReference type="ChEBI" id="CHEBI:48828"/>
    </cofactor>
    <cofactor evidence="6">
        <name>Zn(2+)</name>
        <dbReference type="ChEBI" id="CHEBI:29105"/>
    </cofactor>
    <cofactor evidence="6">
        <name>Mn(2+)</name>
        <dbReference type="ChEBI" id="CHEBI:29035"/>
    </cofactor>
    <cofactor evidence="6">
        <name>Fe(2+)</name>
        <dbReference type="ChEBI" id="CHEBI:29033"/>
    </cofactor>
    <text evidence="6">Binds 2 divalent metal cations per subunit. Has a high-affinity and a low affinity metal-binding site. The true nature of the physiological cofactor is under debate. The enzyme is active with cobalt, zinc, manganese or divalent iron ions. Most likely, methionine aminopeptidases function as mononuclear Fe(2+)-metalloproteases under physiological conditions, and the catalytically relevant metal-binding site has been assigned to the histidine-containing high-affinity site.</text>
</comment>
<dbReference type="EC" id="3.4.11.18" evidence="6 7"/>
<dbReference type="AlphaFoldDB" id="A0A9E6MQG4"/>
<dbReference type="PROSITE" id="PS00680">
    <property type="entry name" value="MAP_1"/>
    <property type="match status" value="1"/>
</dbReference>
<evidence type="ECO:0000256" key="3">
    <source>
        <dbReference type="ARBA" id="ARBA00022670"/>
    </source>
</evidence>
<dbReference type="GO" id="GO:0070006">
    <property type="term" value="F:metalloaminopeptidase activity"/>
    <property type="evidence" value="ECO:0007669"/>
    <property type="project" value="UniProtKB-UniRule"/>
</dbReference>
<keyword evidence="4 6" id="KW-0479">Metal-binding</keyword>
<dbReference type="HAMAP" id="MF_01974">
    <property type="entry name" value="MetAP_1"/>
    <property type="match status" value="1"/>
</dbReference>
<evidence type="ECO:0000313" key="12">
    <source>
        <dbReference type="Proteomes" id="UP000671910"/>
    </source>
</evidence>
<dbReference type="EMBL" id="WPCR01000001">
    <property type="protein sequence ID" value="NHM13394.1"/>
    <property type="molecule type" value="Genomic_DNA"/>
</dbReference>
<feature type="binding site" evidence="6">
    <location>
        <position position="247"/>
    </location>
    <ligand>
        <name>a divalent metal cation</name>
        <dbReference type="ChEBI" id="CHEBI:60240"/>
        <label>2</label>
        <note>catalytic</note>
    </ligand>
</feature>
<evidence type="ECO:0000256" key="1">
    <source>
        <dbReference type="ARBA" id="ARBA00002521"/>
    </source>
</evidence>
<dbReference type="Proteomes" id="UP000671910">
    <property type="component" value="Chromosome"/>
</dbReference>
<dbReference type="NCBIfam" id="TIGR00500">
    <property type="entry name" value="met_pdase_I"/>
    <property type="match status" value="1"/>
</dbReference>
<feature type="binding site" evidence="6">
    <location>
        <position position="151"/>
    </location>
    <ligand>
        <name>a divalent metal cation</name>
        <dbReference type="ChEBI" id="CHEBI:60240"/>
        <label>1</label>
    </ligand>
</feature>
<dbReference type="Pfam" id="PF00557">
    <property type="entry name" value="Peptidase_M24"/>
    <property type="match status" value="1"/>
</dbReference>
<evidence type="ECO:0000256" key="6">
    <source>
        <dbReference type="HAMAP-Rule" id="MF_01974"/>
    </source>
</evidence>
<comment type="function">
    <text evidence="1 6">Removes the N-terminal methionine from nascent proteins. The N-terminal methionine is often cleaved when the second residue in the primary sequence is small and uncharged (Met-Ala-, Cys, Gly, Pro, Ser, Thr, or Val). Requires deformylation of the N(alpha)-formylated initiator methionine before it can be hydrolyzed.</text>
</comment>
<dbReference type="GO" id="GO:0046872">
    <property type="term" value="F:metal ion binding"/>
    <property type="evidence" value="ECO:0007669"/>
    <property type="project" value="UniProtKB-UniRule"/>
</dbReference>
<dbReference type="Proteomes" id="UP000636394">
    <property type="component" value="Unassembled WGS sequence"/>
</dbReference>
<dbReference type="Pfam" id="PF02810">
    <property type="entry name" value="SEC-C"/>
    <property type="match status" value="1"/>
</dbReference>